<dbReference type="InterPro" id="IPR038214">
    <property type="entry name" value="WPP_sf"/>
</dbReference>
<dbReference type="PANTHER" id="PTHR34362">
    <property type="entry name" value="WPP DOMAIN-CONTAINING PROTEIN 1-RELATED"/>
    <property type="match status" value="1"/>
</dbReference>
<dbReference type="AlphaFoldDB" id="A0A5B6X0V4"/>
<dbReference type="PANTHER" id="PTHR34362:SF1">
    <property type="entry name" value="WPP DOMAIN-CONTAINING PROTEIN 1-RELATED"/>
    <property type="match status" value="1"/>
</dbReference>
<dbReference type="InterPro" id="IPR044692">
    <property type="entry name" value="WPP1/2/3"/>
</dbReference>
<evidence type="ECO:0000313" key="8">
    <source>
        <dbReference type="Proteomes" id="UP000325315"/>
    </source>
</evidence>
<dbReference type="Gene3D" id="1.10.246.200">
    <property type="entry name" value="WPP domain"/>
    <property type="match status" value="1"/>
</dbReference>
<organism evidence="7 8">
    <name type="scientific">Gossypium australe</name>
    <dbReference type="NCBI Taxonomy" id="47621"/>
    <lineage>
        <taxon>Eukaryota</taxon>
        <taxon>Viridiplantae</taxon>
        <taxon>Streptophyta</taxon>
        <taxon>Embryophyta</taxon>
        <taxon>Tracheophyta</taxon>
        <taxon>Spermatophyta</taxon>
        <taxon>Magnoliopsida</taxon>
        <taxon>eudicotyledons</taxon>
        <taxon>Gunneridae</taxon>
        <taxon>Pentapetalae</taxon>
        <taxon>rosids</taxon>
        <taxon>malvids</taxon>
        <taxon>Malvales</taxon>
        <taxon>Malvaceae</taxon>
        <taxon>Malvoideae</taxon>
        <taxon>Gossypium</taxon>
    </lineage>
</organism>
<dbReference type="EMBL" id="SMMG02000001">
    <property type="protein sequence ID" value="KAA3487418.1"/>
    <property type="molecule type" value="Genomic_DNA"/>
</dbReference>
<keyword evidence="4" id="KW-0539">Nucleus</keyword>
<evidence type="ECO:0000256" key="4">
    <source>
        <dbReference type="ARBA" id="ARBA00023242"/>
    </source>
</evidence>
<evidence type="ECO:0000256" key="1">
    <source>
        <dbReference type="ARBA" id="ARBA00004123"/>
    </source>
</evidence>
<keyword evidence="3" id="KW-0963">Cytoplasm</keyword>
<reference evidence="8" key="1">
    <citation type="journal article" date="2019" name="Plant Biotechnol. J.">
        <title>Genome sequencing of the Australian wild diploid species Gossypium australe highlights disease resistance and delayed gland morphogenesis.</title>
        <authorList>
            <person name="Cai Y."/>
            <person name="Cai X."/>
            <person name="Wang Q."/>
            <person name="Wang P."/>
            <person name="Zhang Y."/>
            <person name="Cai C."/>
            <person name="Xu Y."/>
            <person name="Wang K."/>
            <person name="Zhou Z."/>
            <person name="Wang C."/>
            <person name="Geng S."/>
            <person name="Li B."/>
            <person name="Dong Q."/>
            <person name="Hou Y."/>
            <person name="Wang H."/>
            <person name="Ai P."/>
            <person name="Liu Z."/>
            <person name="Yi F."/>
            <person name="Sun M."/>
            <person name="An G."/>
            <person name="Cheng J."/>
            <person name="Zhang Y."/>
            <person name="Shi Q."/>
            <person name="Xie Y."/>
            <person name="Shi X."/>
            <person name="Chang Y."/>
            <person name="Huang F."/>
            <person name="Chen Y."/>
            <person name="Hong S."/>
            <person name="Mi L."/>
            <person name="Sun Q."/>
            <person name="Zhang L."/>
            <person name="Zhou B."/>
            <person name="Peng R."/>
            <person name="Zhang X."/>
            <person name="Liu F."/>
        </authorList>
    </citation>
    <scope>NUCLEOTIDE SEQUENCE [LARGE SCALE GENOMIC DNA]</scope>
    <source>
        <strain evidence="8">cv. PA1801</strain>
    </source>
</reference>
<dbReference type="OrthoDB" id="1927559at2759"/>
<dbReference type="InterPro" id="IPR025265">
    <property type="entry name" value="WPP_dom"/>
</dbReference>
<dbReference type="GO" id="GO:0048527">
    <property type="term" value="P:lateral root development"/>
    <property type="evidence" value="ECO:0007669"/>
    <property type="project" value="InterPro"/>
</dbReference>
<dbReference type="GO" id="GO:0005737">
    <property type="term" value="C:cytoplasm"/>
    <property type="evidence" value="ECO:0007669"/>
    <property type="project" value="UniProtKB-SubCell"/>
</dbReference>
<comment type="subcellular location">
    <subcellularLocation>
        <location evidence="2">Cytoplasm</location>
    </subcellularLocation>
    <subcellularLocation>
        <location evidence="1">Nucleus</location>
    </subcellularLocation>
</comment>
<dbReference type="Pfam" id="PF13943">
    <property type="entry name" value="WPP"/>
    <property type="match status" value="1"/>
</dbReference>
<feature type="region of interest" description="Disordered" evidence="5">
    <location>
        <begin position="1"/>
        <end position="30"/>
    </location>
</feature>
<evidence type="ECO:0000313" key="7">
    <source>
        <dbReference type="EMBL" id="KAA3487418.1"/>
    </source>
</evidence>
<dbReference type="GO" id="GO:0005634">
    <property type="term" value="C:nucleus"/>
    <property type="evidence" value="ECO:0007669"/>
    <property type="project" value="UniProtKB-SubCell"/>
</dbReference>
<evidence type="ECO:0000256" key="3">
    <source>
        <dbReference type="ARBA" id="ARBA00022490"/>
    </source>
</evidence>
<sequence>MIDPESPIAKDFAPTREPHQTQTQEASTTAKLIEEETFLVTDASFSTDKENIKILRLYSKEISKHILDIVKVGDTIGIDSTFLGSIESAEESHAR</sequence>
<comment type="caution">
    <text evidence="7">The sequence shown here is derived from an EMBL/GenBank/DDBJ whole genome shotgun (WGS) entry which is preliminary data.</text>
</comment>
<accession>A0A5B6X0V4</accession>
<gene>
    <name evidence="7" type="ORF">EPI10_031245</name>
</gene>
<protein>
    <submittedName>
        <fullName evidence="7">MFP1 attachment factor 1-like</fullName>
    </submittedName>
</protein>
<evidence type="ECO:0000256" key="5">
    <source>
        <dbReference type="SAM" id="MobiDB-lite"/>
    </source>
</evidence>
<dbReference type="GO" id="GO:0000278">
    <property type="term" value="P:mitotic cell cycle"/>
    <property type="evidence" value="ECO:0007669"/>
    <property type="project" value="InterPro"/>
</dbReference>
<feature type="domain" description="WPP" evidence="6">
    <location>
        <begin position="21"/>
        <end position="74"/>
    </location>
</feature>
<proteinExistence type="predicted"/>
<keyword evidence="8" id="KW-1185">Reference proteome</keyword>
<evidence type="ECO:0000259" key="6">
    <source>
        <dbReference type="Pfam" id="PF13943"/>
    </source>
</evidence>
<dbReference type="Proteomes" id="UP000325315">
    <property type="component" value="Unassembled WGS sequence"/>
</dbReference>
<feature type="compositionally biased region" description="Polar residues" evidence="5">
    <location>
        <begin position="20"/>
        <end position="30"/>
    </location>
</feature>
<evidence type="ECO:0000256" key="2">
    <source>
        <dbReference type="ARBA" id="ARBA00004496"/>
    </source>
</evidence>
<name>A0A5B6X0V4_9ROSI</name>